<evidence type="ECO:0000256" key="4">
    <source>
        <dbReference type="ARBA" id="ARBA00022583"/>
    </source>
</evidence>
<dbReference type="Gene3D" id="2.10.25.10">
    <property type="entry name" value="Laminin"/>
    <property type="match status" value="3"/>
</dbReference>
<dbReference type="PROSITE" id="PS01209">
    <property type="entry name" value="LDLRA_1"/>
    <property type="match status" value="2"/>
</dbReference>
<feature type="non-terminal residue" evidence="17">
    <location>
        <position position="1"/>
    </location>
</feature>
<dbReference type="InterPro" id="IPR001881">
    <property type="entry name" value="EGF-like_Ca-bd_dom"/>
</dbReference>
<dbReference type="GO" id="GO:0042562">
    <property type="term" value="F:hormone binding"/>
    <property type="evidence" value="ECO:0007669"/>
    <property type="project" value="TreeGrafter"/>
</dbReference>
<dbReference type="InterPro" id="IPR002172">
    <property type="entry name" value="LDrepeatLR_classA_rpt"/>
</dbReference>
<keyword evidence="2" id="KW-1003">Cell membrane</keyword>
<dbReference type="InterPro" id="IPR000742">
    <property type="entry name" value="EGF"/>
</dbReference>
<evidence type="ECO:0000256" key="1">
    <source>
        <dbReference type="ARBA" id="ARBA00004251"/>
    </source>
</evidence>
<dbReference type="Pfam" id="PF14670">
    <property type="entry name" value="FXa_inhibition"/>
    <property type="match status" value="1"/>
</dbReference>
<dbReference type="GO" id="GO:0043235">
    <property type="term" value="C:receptor complex"/>
    <property type="evidence" value="ECO:0007669"/>
    <property type="project" value="TreeGrafter"/>
</dbReference>
<dbReference type="InterPro" id="IPR026823">
    <property type="entry name" value="cEGF"/>
</dbReference>
<dbReference type="PROSITE" id="PS50068">
    <property type="entry name" value="LDLRA_2"/>
    <property type="match status" value="4"/>
</dbReference>
<keyword evidence="12 17" id="KW-0675">Receptor</keyword>
<dbReference type="PROSITE" id="PS01186">
    <property type="entry name" value="EGF_2"/>
    <property type="match status" value="1"/>
</dbReference>
<keyword evidence="18" id="KW-1185">Reference proteome</keyword>
<dbReference type="FunFam" id="2.120.10.30:FF:000008">
    <property type="entry name" value="Low-density lipoprotein receptor-related protein 4"/>
    <property type="match status" value="1"/>
</dbReference>
<dbReference type="PANTHER" id="PTHR22722:SF14">
    <property type="entry name" value="MEGALIN, ISOFORM A"/>
    <property type="match status" value="1"/>
</dbReference>
<dbReference type="PROSITE" id="PS51120">
    <property type="entry name" value="LDLRB"/>
    <property type="match status" value="4"/>
</dbReference>
<dbReference type="CDD" id="cd00112">
    <property type="entry name" value="LDLa"/>
    <property type="match status" value="3"/>
</dbReference>
<dbReference type="Gene3D" id="4.10.400.10">
    <property type="entry name" value="Low-density Lipoprotein Receptor"/>
    <property type="match status" value="4"/>
</dbReference>
<keyword evidence="3" id="KW-0245">EGF-like domain</keyword>
<dbReference type="InterPro" id="IPR051221">
    <property type="entry name" value="LDLR-related"/>
</dbReference>
<feature type="disulfide bond" evidence="14">
    <location>
        <begin position="10"/>
        <end position="28"/>
    </location>
</feature>
<feature type="repeat" description="LDL-receptor class B" evidence="15">
    <location>
        <begin position="309"/>
        <end position="352"/>
    </location>
</feature>
<feature type="disulfide bond" evidence="14">
    <location>
        <begin position="3"/>
        <end position="15"/>
    </location>
</feature>
<protein>
    <submittedName>
        <fullName evidence="17">Low-density lipoprotein receptor</fullName>
    </submittedName>
</protein>
<evidence type="ECO:0000256" key="7">
    <source>
        <dbReference type="ARBA" id="ARBA00022737"/>
    </source>
</evidence>
<dbReference type="SUPFAM" id="SSF63825">
    <property type="entry name" value="YWTD domain"/>
    <property type="match status" value="1"/>
</dbReference>
<dbReference type="InterPro" id="IPR000033">
    <property type="entry name" value="LDLR_classB_rpt"/>
</dbReference>
<proteinExistence type="predicted"/>
<dbReference type="FunFam" id="4.10.400.10:FF:000034">
    <property type="entry name" value="Low-density lipoprotein receptor-related protein 2"/>
    <property type="match status" value="1"/>
</dbReference>
<feature type="repeat" description="LDL-receptor class B" evidence="15">
    <location>
        <begin position="440"/>
        <end position="484"/>
    </location>
</feature>
<evidence type="ECO:0000256" key="2">
    <source>
        <dbReference type="ARBA" id="ARBA00022475"/>
    </source>
</evidence>
<dbReference type="GO" id="GO:0005509">
    <property type="term" value="F:calcium ion binding"/>
    <property type="evidence" value="ECO:0007669"/>
    <property type="project" value="InterPro"/>
</dbReference>
<evidence type="ECO:0000259" key="16">
    <source>
        <dbReference type="PROSITE" id="PS01186"/>
    </source>
</evidence>
<dbReference type="InterPro" id="IPR018097">
    <property type="entry name" value="EGF_Ca-bd_CS"/>
</dbReference>
<dbReference type="FunFam" id="4.10.400.10:FF:000004">
    <property type="entry name" value="Low-density lipoprotein receptor-related protein 1"/>
    <property type="match status" value="1"/>
</dbReference>
<dbReference type="PROSITE" id="PS01187">
    <property type="entry name" value="EGF_CA"/>
    <property type="match status" value="1"/>
</dbReference>
<sequence length="607" mass="67654">ATCTSEQFTCSSGKCIPLMWHCDGDNDCDDNSDEKQCPPKDCSAHEVRCDNSTCIMSSWLCDGENDCEDLSDEENCANQTAPYTCAEGEIKCDRSLICIQRSFLCDGDMDCPDGEDEGDRYCSSAPCPDDSFRCGDTRLSACNPQLEFDCGDHCIPMTLVCNGDNDCGDGRDELGEDVCGRNECEEFNGGCSQQCIDTKAGYYCACNEGFMLVDGTQCQDINECLEPGLCSQLCHNLKGTYKCECVSGYAKDPHDKHRCKAMEGHASLLFADYFDIRKISLDHQEARKVTAIVNETDGSTALDFVFKTGMIFWTDAKDKCIYKAPIDEGMKKEVVVKKDMTNTDGLAVDWIYNHIYWTNADNNTVEVADFNGDMRKTLFHRNLGEPRAIAIYPIEGWMFWTDWGVEAKIERAGMDGNHREPIVTKDIRWPNGITVDFVLRKLYWVDSKKHTISSCNFDGSDRRVVLFSKEHLPHPFSITVFEDTIYWTDWTKGAILKANKFSGKELVLVSHAHSVSILNNAYSGGESPMTVHVYHSYRQPNGTNHCTPLNGLCTHLCLPAPQLNPSVPKITCACPDGLLLMSDGLTCERPGKPFKSFDNASTLLNAV</sequence>
<feature type="domain" description="EGF-like" evidence="16">
    <location>
        <begin position="204"/>
        <end position="218"/>
    </location>
</feature>
<dbReference type="CDD" id="cd00054">
    <property type="entry name" value="EGF_CA"/>
    <property type="match status" value="1"/>
</dbReference>
<keyword evidence="5" id="KW-0812">Transmembrane</keyword>
<evidence type="ECO:0000256" key="12">
    <source>
        <dbReference type="ARBA" id="ARBA00023170"/>
    </source>
</evidence>
<evidence type="ECO:0000256" key="15">
    <source>
        <dbReference type="PROSITE-ProRule" id="PRU00461"/>
    </source>
</evidence>
<dbReference type="SUPFAM" id="SSF57424">
    <property type="entry name" value="LDL receptor-like module"/>
    <property type="match status" value="3"/>
</dbReference>
<feature type="repeat" description="LDL-receptor class B" evidence="15">
    <location>
        <begin position="353"/>
        <end position="395"/>
    </location>
</feature>
<evidence type="ECO:0000256" key="10">
    <source>
        <dbReference type="ARBA" id="ARBA00023136"/>
    </source>
</evidence>
<evidence type="ECO:0000256" key="3">
    <source>
        <dbReference type="ARBA" id="ARBA00022536"/>
    </source>
</evidence>
<evidence type="ECO:0000256" key="5">
    <source>
        <dbReference type="ARBA" id="ARBA00022692"/>
    </source>
</evidence>
<feature type="repeat" description="LDL-receptor class B" evidence="15">
    <location>
        <begin position="396"/>
        <end position="439"/>
    </location>
</feature>
<keyword evidence="6" id="KW-0732">Signal</keyword>
<dbReference type="Proteomes" id="UP000326759">
    <property type="component" value="Unassembled WGS sequence"/>
</dbReference>
<dbReference type="SMART" id="SM00179">
    <property type="entry name" value="EGF_CA"/>
    <property type="match status" value="2"/>
</dbReference>
<accession>A0A5N5SKL0</accession>
<keyword evidence="11 14" id="KW-1015">Disulfide bond</keyword>
<feature type="disulfide bond" evidence="14">
    <location>
        <begin position="61"/>
        <end position="76"/>
    </location>
</feature>
<evidence type="ECO:0000313" key="17">
    <source>
        <dbReference type="EMBL" id="KAB7494615.1"/>
    </source>
</evidence>
<keyword evidence="7" id="KW-0677">Repeat</keyword>
<feature type="disulfide bond" evidence="14">
    <location>
        <begin position="142"/>
        <end position="154"/>
    </location>
</feature>
<dbReference type="GO" id="GO:0016324">
    <property type="term" value="C:apical plasma membrane"/>
    <property type="evidence" value="ECO:0007669"/>
    <property type="project" value="TreeGrafter"/>
</dbReference>
<dbReference type="SUPFAM" id="SSF57196">
    <property type="entry name" value="EGF/Laminin"/>
    <property type="match status" value="3"/>
</dbReference>
<evidence type="ECO:0000256" key="6">
    <source>
        <dbReference type="ARBA" id="ARBA00022729"/>
    </source>
</evidence>
<evidence type="ECO:0000256" key="9">
    <source>
        <dbReference type="ARBA" id="ARBA00022989"/>
    </source>
</evidence>
<evidence type="ECO:0000313" key="18">
    <source>
        <dbReference type="Proteomes" id="UP000326759"/>
    </source>
</evidence>
<dbReference type="AlphaFoldDB" id="A0A5N5SKL0"/>
<feature type="disulfide bond" evidence="14">
    <location>
        <begin position="49"/>
        <end position="67"/>
    </location>
</feature>
<keyword evidence="17" id="KW-0449">Lipoprotein</keyword>
<reference evidence="17 18" key="1">
    <citation type="journal article" date="2019" name="PLoS Biol.">
        <title>Sex chromosomes control vertical transmission of feminizing Wolbachia symbionts in an isopod.</title>
        <authorList>
            <person name="Becking T."/>
            <person name="Chebbi M.A."/>
            <person name="Giraud I."/>
            <person name="Moumen B."/>
            <person name="Laverre T."/>
            <person name="Caubet Y."/>
            <person name="Peccoud J."/>
            <person name="Gilbert C."/>
            <person name="Cordaux R."/>
        </authorList>
    </citation>
    <scope>NUCLEOTIDE SEQUENCE [LARGE SCALE GENOMIC DNA]</scope>
    <source>
        <strain evidence="17">ANa2</strain>
        <tissue evidence="17">Whole body excluding digestive tract and cuticle</tissue>
    </source>
</reference>
<dbReference type="SMART" id="SM00181">
    <property type="entry name" value="EGF"/>
    <property type="match status" value="3"/>
</dbReference>
<dbReference type="FunFam" id="2.10.25.10:FF:000009">
    <property type="entry name" value="Low-density lipoprotein receptor isoform 1"/>
    <property type="match status" value="1"/>
</dbReference>
<dbReference type="InterPro" id="IPR036055">
    <property type="entry name" value="LDL_receptor-like_sf"/>
</dbReference>
<comment type="caution">
    <text evidence="14">Lacks conserved residue(s) required for the propagation of feature annotation.</text>
</comment>
<dbReference type="SMART" id="SM00135">
    <property type="entry name" value="LY"/>
    <property type="match status" value="5"/>
</dbReference>
<comment type="caution">
    <text evidence="17">The sequence shown here is derived from an EMBL/GenBank/DDBJ whole genome shotgun (WGS) entry which is preliminary data.</text>
</comment>
<dbReference type="EMBL" id="SEYY01023756">
    <property type="protein sequence ID" value="KAB7494615.1"/>
    <property type="molecule type" value="Genomic_DNA"/>
</dbReference>
<keyword evidence="8" id="KW-0106">Calcium</keyword>
<keyword evidence="10" id="KW-0472">Membrane</keyword>
<dbReference type="InterPro" id="IPR023415">
    <property type="entry name" value="LDLR_class-A_CS"/>
</dbReference>
<feature type="disulfide bond" evidence="14">
    <location>
        <begin position="22"/>
        <end position="37"/>
    </location>
</feature>
<dbReference type="Pfam" id="PF00058">
    <property type="entry name" value="Ldl_recept_b"/>
    <property type="match status" value="3"/>
</dbReference>
<dbReference type="Pfam" id="PF12662">
    <property type="entry name" value="cEGF"/>
    <property type="match status" value="1"/>
</dbReference>
<evidence type="ECO:0000256" key="13">
    <source>
        <dbReference type="ARBA" id="ARBA00023180"/>
    </source>
</evidence>
<keyword evidence="13" id="KW-0325">Glycoprotein</keyword>
<dbReference type="OrthoDB" id="664115at2759"/>
<keyword evidence="9" id="KW-1133">Transmembrane helix</keyword>
<dbReference type="SMART" id="SM00192">
    <property type="entry name" value="LDLa"/>
    <property type="match status" value="4"/>
</dbReference>
<comment type="subcellular location">
    <subcellularLocation>
        <location evidence="1">Cell membrane</location>
        <topology evidence="1">Single-pass type I membrane protein</topology>
    </subcellularLocation>
</comment>
<dbReference type="Gene3D" id="2.120.10.30">
    <property type="entry name" value="TolB, C-terminal domain"/>
    <property type="match status" value="1"/>
</dbReference>
<dbReference type="GO" id="GO:0006898">
    <property type="term" value="P:receptor-mediated endocytosis"/>
    <property type="evidence" value="ECO:0007669"/>
    <property type="project" value="TreeGrafter"/>
</dbReference>
<gene>
    <name evidence="17" type="primary">LDLR_1</name>
    <name evidence="17" type="ORF">Anas_07283</name>
</gene>
<organism evidence="17 18">
    <name type="scientific">Armadillidium nasatum</name>
    <dbReference type="NCBI Taxonomy" id="96803"/>
    <lineage>
        <taxon>Eukaryota</taxon>
        <taxon>Metazoa</taxon>
        <taxon>Ecdysozoa</taxon>
        <taxon>Arthropoda</taxon>
        <taxon>Crustacea</taxon>
        <taxon>Multicrustacea</taxon>
        <taxon>Malacostraca</taxon>
        <taxon>Eumalacostraca</taxon>
        <taxon>Peracarida</taxon>
        <taxon>Isopoda</taxon>
        <taxon>Oniscidea</taxon>
        <taxon>Crinocheta</taxon>
        <taxon>Armadillidiidae</taxon>
        <taxon>Armadillidium</taxon>
    </lineage>
</organism>
<dbReference type="PRINTS" id="PR00261">
    <property type="entry name" value="LDLRECEPTOR"/>
</dbReference>
<dbReference type="GO" id="GO:0030001">
    <property type="term" value="P:metal ion transport"/>
    <property type="evidence" value="ECO:0007669"/>
    <property type="project" value="UniProtKB-ARBA"/>
</dbReference>
<evidence type="ECO:0000256" key="11">
    <source>
        <dbReference type="ARBA" id="ARBA00023157"/>
    </source>
</evidence>
<evidence type="ECO:0000256" key="8">
    <source>
        <dbReference type="ARBA" id="ARBA00022837"/>
    </source>
</evidence>
<name>A0A5N5SKL0_9CRUS</name>
<feature type="disulfide bond" evidence="14">
    <location>
        <begin position="42"/>
        <end position="54"/>
    </location>
</feature>
<evidence type="ECO:0000256" key="14">
    <source>
        <dbReference type="PROSITE-ProRule" id="PRU00124"/>
    </source>
</evidence>
<dbReference type="InterPro" id="IPR011042">
    <property type="entry name" value="6-blade_b-propeller_TolB-like"/>
</dbReference>
<dbReference type="PANTHER" id="PTHR22722">
    <property type="entry name" value="LOW-DENSITY LIPOPROTEIN RECEPTOR-RELATED PROTEIN 2-RELATED"/>
    <property type="match status" value="1"/>
</dbReference>
<keyword evidence="4" id="KW-0254">Endocytosis</keyword>
<dbReference type="Pfam" id="PF00057">
    <property type="entry name" value="Ldl_recept_a"/>
    <property type="match status" value="4"/>
</dbReference>